<evidence type="ECO:0000256" key="3">
    <source>
        <dbReference type="ARBA" id="ARBA00022833"/>
    </source>
</evidence>
<dbReference type="InterPro" id="IPR043135">
    <property type="entry name" value="Fur_C"/>
</dbReference>
<dbReference type="PANTHER" id="PTHR33202:SF6">
    <property type="entry name" value="ZINC UPTAKE REGULATION PROTEIN"/>
    <property type="match status" value="1"/>
</dbReference>
<dbReference type="InterPro" id="IPR036388">
    <property type="entry name" value="WH-like_DNA-bd_sf"/>
</dbReference>
<dbReference type="GO" id="GO:0000976">
    <property type="term" value="F:transcription cis-regulatory region binding"/>
    <property type="evidence" value="ECO:0007669"/>
    <property type="project" value="TreeGrafter"/>
</dbReference>
<dbReference type="EMBL" id="PGGO01000087">
    <property type="protein sequence ID" value="PSH54500.1"/>
    <property type="molecule type" value="Genomic_DNA"/>
</dbReference>
<evidence type="ECO:0000313" key="8">
    <source>
        <dbReference type="EMBL" id="PSH54500.1"/>
    </source>
</evidence>
<dbReference type="RefSeq" id="WP_106714446.1">
    <property type="nucleotide sequence ID" value="NZ_PGGO01000087.1"/>
</dbReference>
<feature type="binding site" evidence="7">
    <location>
        <position position="88"/>
    </location>
    <ligand>
        <name>Zn(2+)</name>
        <dbReference type="ChEBI" id="CHEBI:29105"/>
    </ligand>
</feature>
<feature type="binding site" evidence="7">
    <location>
        <position position="131"/>
    </location>
    <ligand>
        <name>Zn(2+)</name>
        <dbReference type="ChEBI" id="CHEBI:29105"/>
    </ligand>
</feature>
<dbReference type="Gene3D" id="3.30.1490.190">
    <property type="match status" value="1"/>
</dbReference>
<dbReference type="AlphaFoldDB" id="A0A2P7AJV6"/>
<dbReference type="InterPro" id="IPR002481">
    <property type="entry name" value="FUR"/>
</dbReference>
<keyword evidence="9" id="KW-1185">Reference proteome</keyword>
<keyword evidence="7" id="KW-0479">Metal-binding</keyword>
<dbReference type="GO" id="GO:1900376">
    <property type="term" value="P:regulation of secondary metabolite biosynthetic process"/>
    <property type="evidence" value="ECO:0007669"/>
    <property type="project" value="TreeGrafter"/>
</dbReference>
<proteinExistence type="inferred from homology"/>
<feature type="binding site" evidence="7">
    <location>
        <position position="128"/>
    </location>
    <ligand>
        <name>Zn(2+)</name>
        <dbReference type="ChEBI" id="CHEBI:29105"/>
    </ligand>
</feature>
<comment type="similarity">
    <text evidence="1">Belongs to the Fur family.</text>
</comment>
<accession>A0A2P7AJV6</accession>
<feature type="binding site" evidence="7">
    <location>
        <position position="91"/>
    </location>
    <ligand>
        <name>Zn(2+)</name>
        <dbReference type="ChEBI" id="CHEBI:29105"/>
    </ligand>
</feature>
<name>A0A2P7AJV6_9HYPH</name>
<comment type="cofactor">
    <cofactor evidence="7">
        <name>Zn(2+)</name>
        <dbReference type="ChEBI" id="CHEBI:29105"/>
    </cofactor>
    <text evidence="7">Binds 1 zinc ion per subunit.</text>
</comment>
<dbReference type="Pfam" id="PF01475">
    <property type="entry name" value="FUR"/>
    <property type="match status" value="1"/>
</dbReference>
<evidence type="ECO:0000256" key="2">
    <source>
        <dbReference type="ARBA" id="ARBA00022491"/>
    </source>
</evidence>
<organism evidence="8 9">
    <name type="scientific">Phyllobacterium brassicacearum</name>
    <dbReference type="NCBI Taxonomy" id="314235"/>
    <lineage>
        <taxon>Bacteria</taxon>
        <taxon>Pseudomonadati</taxon>
        <taxon>Pseudomonadota</taxon>
        <taxon>Alphaproteobacteria</taxon>
        <taxon>Hyphomicrobiales</taxon>
        <taxon>Phyllobacteriaceae</taxon>
        <taxon>Phyllobacterium</taxon>
    </lineage>
</organism>
<comment type="caution">
    <text evidence="8">The sequence shown here is derived from an EMBL/GenBank/DDBJ whole genome shotgun (WGS) entry which is preliminary data.</text>
</comment>
<dbReference type="OrthoDB" id="9801127at2"/>
<dbReference type="InterPro" id="IPR036390">
    <property type="entry name" value="WH_DNA-bd_sf"/>
</dbReference>
<keyword evidence="3 7" id="KW-0862">Zinc</keyword>
<reference evidence="9" key="1">
    <citation type="submission" date="2017-11" db="EMBL/GenBank/DDBJ databases">
        <authorList>
            <person name="Kuznetsova I."/>
            <person name="Sazanova A."/>
            <person name="Chirak E."/>
            <person name="Safronova V."/>
            <person name="Willems A."/>
        </authorList>
    </citation>
    <scope>NUCLEOTIDE SEQUENCE [LARGE SCALE GENOMIC DNA]</scope>
    <source>
        <strain evidence="9">STM 196</strain>
    </source>
</reference>
<dbReference type="GO" id="GO:0005829">
    <property type="term" value="C:cytosol"/>
    <property type="evidence" value="ECO:0007669"/>
    <property type="project" value="TreeGrafter"/>
</dbReference>
<evidence type="ECO:0000256" key="6">
    <source>
        <dbReference type="ARBA" id="ARBA00023163"/>
    </source>
</evidence>
<dbReference type="GO" id="GO:0003700">
    <property type="term" value="F:DNA-binding transcription factor activity"/>
    <property type="evidence" value="ECO:0007669"/>
    <property type="project" value="InterPro"/>
</dbReference>
<evidence type="ECO:0000256" key="4">
    <source>
        <dbReference type="ARBA" id="ARBA00023015"/>
    </source>
</evidence>
<sequence>MTSTQELTKNQSLVFNALARADGPLSAYTILDQLRGDGFRAPLQVYRALDKLLDYGMIHRLESINAFVACSHPHEHNHSHGMIAFAICDKCGQVSEFSDDIITDRVRDWTTSHGFKQSKTTIEIRGVCANCGNA</sequence>
<keyword evidence="5" id="KW-0238">DNA-binding</keyword>
<evidence type="ECO:0000256" key="5">
    <source>
        <dbReference type="ARBA" id="ARBA00023125"/>
    </source>
</evidence>
<evidence type="ECO:0000313" key="9">
    <source>
        <dbReference type="Proteomes" id="UP000241444"/>
    </source>
</evidence>
<keyword evidence="2" id="KW-0678">Repressor</keyword>
<gene>
    <name evidence="8" type="ORF">CU102_28930</name>
</gene>
<protein>
    <submittedName>
        <fullName evidence="8">Transcriptional repressor</fullName>
    </submittedName>
</protein>
<dbReference type="GO" id="GO:0045892">
    <property type="term" value="P:negative regulation of DNA-templated transcription"/>
    <property type="evidence" value="ECO:0007669"/>
    <property type="project" value="TreeGrafter"/>
</dbReference>
<dbReference type="GO" id="GO:0008270">
    <property type="term" value="F:zinc ion binding"/>
    <property type="evidence" value="ECO:0007669"/>
    <property type="project" value="TreeGrafter"/>
</dbReference>
<keyword evidence="4" id="KW-0805">Transcription regulation</keyword>
<dbReference type="PANTHER" id="PTHR33202">
    <property type="entry name" value="ZINC UPTAKE REGULATION PROTEIN"/>
    <property type="match status" value="1"/>
</dbReference>
<dbReference type="Proteomes" id="UP000241444">
    <property type="component" value="Unassembled WGS sequence"/>
</dbReference>
<evidence type="ECO:0000256" key="1">
    <source>
        <dbReference type="ARBA" id="ARBA00007957"/>
    </source>
</evidence>
<dbReference type="SUPFAM" id="SSF46785">
    <property type="entry name" value="Winged helix' DNA-binding domain"/>
    <property type="match status" value="1"/>
</dbReference>
<evidence type="ECO:0000256" key="7">
    <source>
        <dbReference type="PIRSR" id="PIRSR602481-1"/>
    </source>
</evidence>
<keyword evidence="6" id="KW-0804">Transcription</keyword>
<dbReference type="Gene3D" id="1.10.10.10">
    <property type="entry name" value="Winged helix-like DNA-binding domain superfamily/Winged helix DNA-binding domain"/>
    <property type="match status" value="1"/>
</dbReference>